<gene>
    <name evidence="1" type="ORF">niasHT_028300</name>
</gene>
<dbReference type="AlphaFoldDB" id="A0ABD2JVF6"/>
<reference evidence="1 2" key="1">
    <citation type="submission" date="2024-10" db="EMBL/GenBank/DDBJ databases">
        <authorList>
            <person name="Kim D."/>
        </authorList>
    </citation>
    <scope>NUCLEOTIDE SEQUENCE [LARGE SCALE GENOMIC DNA]</scope>
    <source>
        <strain evidence="1">BH-2024</strain>
    </source>
</reference>
<evidence type="ECO:0000313" key="2">
    <source>
        <dbReference type="Proteomes" id="UP001620626"/>
    </source>
</evidence>
<dbReference type="PANTHER" id="PTHR21459">
    <property type="entry name" value="PROTEIN CBG08968"/>
    <property type="match status" value="1"/>
</dbReference>
<dbReference type="PANTHER" id="PTHR21459:SF2">
    <property type="entry name" value="PROTEIN CBG08968"/>
    <property type="match status" value="1"/>
</dbReference>
<comment type="caution">
    <text evidence="1">The sequence shown here is derived from an EMBL/GenBank/DDBJ whole genome shotgun (WGS) entry which is preliminary data.</text>
</comment>
<accession>A0ABD2JVF6</accession>
<name>A0ABD2JVF6_9BILA</name>
<sequence>MSPVLEDNDDIGIRLDRLEKLVSSLNPSINATIVERLDRLELLVQKLVNDNTKDRSAGDSMSFSNSTPSVLWGQPPPHIGMVTQMVNNAVLDSVEIIAKSKRAVLEKVPEQIDAVELVRKVAAECGLMDEVIFEEIHRHPKLQLPSGKNRIVKVPFVDKKNRDIFLKNFRKTLTKFIQFPKNVSVRRDLTRPELNLLYELRRKAYAMNQSENMFKYVVVDLSIITLKTPHPLRPLRTQ</sequence>
<organism evidence="1 2">
    <name type="scientific">Heterodera trifolii</name>
    <dbReference type="NCBI Taxonomy" id="157864"/>
    <lineage>
        <taxon>Eukaryota</taxon>
        <taxon>Metazoa</taxon>
        <taxon>Ecdysozoa</taxon>
        <taxon>Nematoda</taxon>
        <taxon>Chromadorea</taxon>
        <taxon>Rhabditida</taxon>
        <taxon>Tylenchina</taxon>
        <taxon>Tylenchomorpha</taxon>
        <taxon>Tylenchoidea</taxon>
        <taxon>Heteroderidae</taxon>
        <taxon>Heteroderinae</taxon>
        <taxon>Heterodera</taxon>
    </lineage>
</organism>
<protein>
    <submittedName>
        <fullName evidence="1">Uncharacterized protein</fullName>
    </submittedName>
</protein>
<evidence type="ECO:0000313" key="1">
    <source>
        <dbReference type="EMBL" id="KAL3094597.1"/>
    </source>
</evidence>
<proteinExistence type="predicted"/>
<keyword evidence="2" id="KW-1185">Reference proteome</keyword>
<dbReference type="EMBL" id="JBICBT010000894">
    <property type="protein sequence ID" value="KAL3094597.1"/>
    <property type="molecule type" value="Genomic_DNA"/>
</dbReference>
<dbReference type="Proteomes" id="UP001620626">
    <property type="component" value="Unassembled WGS sequence"/>
</dbReference>